<dbReference type="NCBIfam" id="NF033857">
    <property type="entry name" value="BPSL0067_fam"/>
    <property type="match status" value="1"/>
</dbReference>
<evidence type="ECO:0000313" key="3">
    <source>
        <dbReference type="Proteomes" id="UP000192911"/>
    </source>
</evidence>
<dbReference type="Proteomes" id="UP000192911">
    <property type="component" value="Unassembled WGS sequence"/>
</dbReference>
<reference evidence="3" key="1">
    <citation type="submission" date="2017-04" db="EMBL/GenBank/DDBJ databases">
        <authorList>
            <person name="Varghese N."/>
            <person name="Submissions S."/>
        </authorList>
    </citation>
    <scope>NUCLEOTIDE SEQUENCE [LARGE SCALE GENOMIC DNA]</scope>
    <source>
        <strain evidence="3">Ballard 720</strain>
    </source>
</reference>
<sequence length="128" mass="13778">MPYVADLKKANDLVTAGRLVGNGQCVTFVHAVVTIPSTAAWRRGDEVKGGAGLARGTIIATFDESGHYGNHTNGTSHAAVYLYQTSDGIVVLDQWNGRTKQPPHQRTIRFRDGKGSAVDDGSQYHVVQ</sequence>
<dbReference type="RefSeq" id="WP_085225919.1">
    <property type="nucleotide sequence ID" value="NZ_BSQD01000003.1"/>
</dbReference>
<dbReference type="InterPro" id="IPR047746">
    <property type="entry name" value="Dae2/Tae2-like"/>
</dbReference>
<dbReference type="AlphaFoldDB" id="A0A1X7DHI3"/>
<evidence type="ECO:0000256" key="1">
    <source>
        <dbReference type="SAM" id="MobiDB-lite"/>
    </source>
</evidence>
<keyword evidence="3" id="KW-1185">Reference proteome</keyword>
<name>A0A1X7DHI3_TRICW</name>
<evidence type="ECO:0000313" key="2">
    <source>
        <dbReference type="EMBL" id="SMF15641.1"/>
    </source>
</evidence>
<gene>
    <name evidence="2" type="ORF">SAMN06295900_103228</name>
</gene>
<dbReference type="GeneID" id="95548559"/>
<dbReference type="OrthoDB" id="1551241at2"/>
<accession>A0A1X7DHI3</accession>
<dbReference type="EMBL" id="FXAH01000003">
    <property type="protein sequence ID" value="SMF15641.1"/>
    <property type="molecule type" value="Genomic_DNA"/>
</dbReference>
<dbReference type="STRING" id="28094.SAMN06295900_103228"/>
<evidence type="ECO:0008006" key="4">
    <source>
        <dbReference type="Google" id="ProtNLM"/>
    </source>
</evidence>
<feature type="region of interest" description="Disordered" evidence="1">
    <location>
        <begin position="98"/>
        <end position="128"/>
    </location>
</feature>
<protein>
    <recommendedName>
        <fullName evidence="4">BPSL0067 family protein</fullName>
    </recommendedName>
</protein>
<proteinExistence type="predicted"/>
<organism evidence="2 3">
    <name type="scientific">Trinickia caryophylli</name>
    <name type="common">Paraburkholderia caryophylli</name>
    <dbReference type="NCBI Taxonomy" id="28094"/>
    <lineage>
        <taxon>Bacteria</taxon>
        <taxon>Pseudomonadati</taxon>
        <taxon>Pseudomonadota</taxon>
        <taxon>Betaproteobacteria</taxon>
        <taxon>Burkholderiales</taxon>
        <taxon>Burkholderiaceae</taxon>
        <taxon>Trinickia</taxon>
    </lineage>
</organism>